<comment type="caution">
    <text evidence="1">The sequence shown here is derived from an EMBL/GenBank/DDBJ whole genome shotgun (WGS) entry which is preliminary data.</text>
</comment>
<gene>
    <name evidence="1" type="ORF">HPB50_008019</name>
</gene>
<evidence type="ECO:0000313" key="2">
    <source>
        <dbReference type="Proteomes" id="UP000821845"/>
    </source>
</evidence>
<dbReference type="EMBL" id="CM023484">
    <property type="protein sequence ID" value="KAH6932598.1"/>
    <property type="molecule type" value="Genomic_DNA"/>
</dbReference>
<keyword evidence="2" id="KW-1185">Reference proteome</keyword>
<name>A0ACB7SFT6_HYAAI</name>
<proteinExistence type="predicted"/>
<dbReference type="Proteomes" id="UP000821845">
    <property type="component" value="Chromosome 4"/>
</dbReference>
<sequence>MTAADGLVLDFLIYVGKGTVREDDMKQLGLGASIVKKLVETVKRSDPTFVFTDRYFTSFKLGDYLFEKNMFLTGTVMANRTGGVAATMPQDKSTRTITLQGSHG</sequence>
<protein>
    <submittedName>
        <fullName evidence="1">Uncharacterized protein</fullName>
    </submittedName>
</protein>
<accession>A0ACB7SFT6</accession>
<evidence type="ECO:0000313" key="1">
    <source>
        <dbReference type="EMBL" id="KAH6932598.1"/>
    </source>
</evidence>
<reference evidence="1" key="1">
    <citation type="submission" date="2020-05" db="EMBL/GenBank/DDBJ databases">
        <title>Large-scale comparative analyses of tick genomes elucidate their genetic diversity and vector capacities.</title>
        <authorList>
            <person name="Jia N."/>
            <person name="Wang J."/>
            <person name="Shi W."/>
            <person name="Du L."/>
            <person name="Sun Y."/>
            <person name="Zhan W."/>
            <person name="Jiang J."/>
            <person name="Wang Q."/>
            <person name="Zhang B."/>
            <person name="Ji P."/>
            <person name="Sakyi L.B."/>
            <person name="Cui X."/>
            <person name="Yuan T."/>
            <person name="Jiang B."/>
            <person name="Yang W."/>
            <person name="Lam T.T.-Y."/>
            <person name="Chang Q."/>
            <person name="Ding S."/>
            <person name="Wang X."/>
            <person name="Zhu J."/>
            <person name="Ruan X."/>
            <person name="Zhao L."/>
            <person name="Wei J."/>
            <person name="Que T."/>
            <person name="Du C."/>
            <person name="Cheng J."/>
            <person name="Dai P."/>
            <person name="Han X."/>
            <person name="Huang E."/>
            <person name="Gao Y."/>
            <person name="Liu J."/>
            <person name="Shao H."/>
            <person name="Ye R."/>
            <person name="Li L."/>
            <person name="Wei W."/>
            <person name="Wang X."/>
            <person name="Wang C."/>
            <person name="Yang T."/>
            <person name="Huo Q."/>
            <person name="Li W."/>
            <person name="Guo W."/>
            <person name="Chen H."/>
            <person name="Zhou L."/>
            <person name="Ni X."/>
            <person name="Tian J."/>
            <person name="Zhou Y."/>
            <person name="Sheng Y."/>
            <person name="Liu T."/>
            <person name="Pan Y."/>
            <person name="Xia L."/>
            <person name="Li J."/>
            <person name="Zhao F."/>
            <person name="Cao W."/>
        </authorList>
    </citation>
    <scope>NUCLEOTIDE SEQUENCE</scope>
    <source>
        <strain evidence="1">Hyas-2018</strain>
    </source>
</reference>
<organism evidence="1 2">
    <name type="scientific">Hyalomma asiaticum</name>
    <name type="common">Tick</name>
    <dbReference type="NCBI Taxonomy" id="266040"/>
    <lineage>
        <taxon>Eukaryota</taxon>
        <taxon>Metazoa</taxon>
        <taxon>Ecdysozoa</taxon>
        <taxon>Arthropoda</taxon>
        <taxon>Chelicerata</taxon>
        <taxon>Arachnida</taxon>
        <taxon>Acari</taxon>
        <taxon>Parasitiformes</taxon>
        <taxon>Ixodida</taxon>
        <taxon>Ixodoidea</taxon>
        <taxon>Ixodidae</taxon>
        <taxon>Hyalomminae</taxon>
        <taxon>Hyalomma</taxon>
    </lineage>
</organism>